<dbReference type="Gene3D" id="3.30.2270.10">
    <property type="entry name" value="Folate-binding superfamily"/>
    <property type="match status" value="1"/>
</dbReference>
<accession>A0A2A6FNS4</accession>
<dbReference type="Pfam" id="PF04267">
    <property type="entry name" value="SoxD"/>
    <property type="match status" value="1"/>
</dbReference>
<dbReference type="GO" id="GO:0046653">
    <property type="term" value="P:tetrahydrofolate metabolic process"/>
    <property type="evidence" value="ECO:0007669"/>
    <property type="project" value="InterPro"/>
</dbReference>
<dbReference type="Proteomes" id="UP000219994">
    <property type="component" value="Unassembled WGS sequence"/>
</dbReference>
<evidence type="ECO:0000313" key="2">
    <source>
        <dbReference type="Proteomes" id="UP000219994"/>
    </source>
</evidence>
<dbReference type="NCBIfam" id="TIGR01374">
    <property type="entry name" value="soxD"/>
    <property type="match status" value="1"/>
</dbReference>
<dbReference type="AlphaFoldDB" id="A0A2A6FNS4"/>
<dbReference type="EMBL" id="NAEP01000051">
    <property type="protein sequence ID" value="PDQ34525.1"/>
    <property type="molecule type" value="Genomic_DNA"/>
</dbReference>
<name>A0A2A6FNS4_9MICO</name>
<dbReference type="GO" id="GO:0008115">
    <property type="term" value="F:sarcosine oxidase activity"/>
    <property type="evidence" value="ECO:0007669"/>
    <property type="project" value="InterPro"/>
</dbReference>
<dbReference type="InterPro" id="IPR006279">
    <property type="entry name" value="SoxD"/>
</dbReference>
<protein>
    <submittedName>
        <fullName evidence="1">Sarcosine oxidase subunit delta</fullName>
    </submittedName>
</protein>
<reference evidence="2" key="1">
    <citation type="submission" date="2017-03" db="EMBL/GenBank/DDBJ databases">
        <authorList>
            <person name="Lund M.B."/>
        </authorList>
    </citation>
    <scope>NUCLEOTIDE SEQUENCE [LARGE SCALE GENOMIC DNA]</scope>
</reference>
<organism evidence="1 2">
    <name type="scientific">Candidatus Lumbricidiphila eiseniae</name>
    <dbReference type="NCBI Taxonomy" id="1969409"/>
    <lineage>
        <taxon>Bacteria</taxon>
        <taxon>Bacillati</taxon>
        <taxon>Actinomycetota</taxon>
        <taxon>Actinomycetes</taxon>
        <taxon>Micrococcales</taxon>
        <taxon>Microbacteriaceae</taxon>
        <taxon>Candidatus Lumbricidiphila</taxon>
    </lineage>
</organism>
<sequence>MQLIDCPWCGCREEIEFSYGGQAHIPYPDNPAELNDTQWAHYVFFRSNPKGVCAERWVHSAGCRRWFNALRDTCTYHFIETYRIGESPSFTSASLFPVTESQVSVPTEAGDRKTQ</sequence>
<comment type="caution">
    <text evidence="1">The sequence shown here is derived from an EMBL/GenBank/DDBJ whole genome shotgun (WGS) entry which is preliminary data.</text>
</comment>
<gene>
    <name evidence="1" type="ORF">B5766_10770</name>
</gene>
<dbReference type="InterPro" id="IPR038561">
    <property type="entry name" value="SoxD_sf"/>
</dbReference>
<proteinExistence type="predicted"/>
<evidence type="ECO:0000313" key="1">
    <source>
        <dbReference type="EMBL" id="PDQ34525.1"/>
    </source>
</evidence>